<dbReference type="Proteomes" id="UP001196413">
    <property type="component" value="Unassembled WGS sequence"/>
</dbReference>
<name>A0AAD5MZV0_PARTN</name>
<comment type="caution">
    <text evidence="1">The sequence shown here is derived from an EMBL/GenBank/DDBJ whole genome shotgun (WGS) entry which is preliminary data.</text>
</comment>
<organism evidence="1 2">
    <name type="scientific">Parelaphostrongylus tenuis</name>
    <name type="common">Meningeal worm</name>
    <dbReference type="NCBI Taxonomy" id="148309"/>
    <lineage>
        <taxon>Eukaryota</taxon>
        <taxon>Metazoa</taxon>
        <taxon>Ecdysozoa</taxon>
        <taxon>Nematoda</taxon>
        <taxon>Chromadorea</taxon>
        <taxon>Rhabditida</taxon>
        <taxon>Rhabditina</taxon>
        <taxon>Rhabditomorpha</taxon>
        <taxon>Strongyloidea</taxon>
        <taxon>Metastrongylidae</taxon>
        <taxon>Parelaphostrongylus</taxon>
    </lineage>
</organism>
<dbReference type="AlphaFoldDB" id="A0AAD5MZV0"/>
<keyword evidence="2" id="KW-1185">Reference proteome</keyword>
<gene>
    <name evidence="1" type="ORF">KIN20_016493</name>
</gene>
<evidence type="ECO:0000313" key="1">
    <source>
        <dbReference type="EMBL" id="KAJ1358162.1"/>
    </source>
</evidence>
<reference evidence="1" key="1">
    <citation type="submission" date="2021-06" db="EMBL/GenBank/DDBJ databases">
        <title>Parelaphostrongylus tenuis whole genome reference sequence.</title>
        <authorList>
            <person name="Garwood T.J."/>
            <person name="Larsen P.A."/>
            <person name="Fountain-Jones N.M."/>
            <person name="Garbe J.R."/>
            <person name="Macchietto M.G."/>
            <person name="Kania S.A."/>
            <person name="Gerhold R.W."/>
            <person name="Richards J.E."/>
            <person name="Wolf T.M."/>
        </authorList>
    </citation>
    <scope>NUCLEOTIDE SEQUENCE</scope>
    <source>
        <strain evidence="1">MNPRO001-30</strain>
        <tissue evidence="1">Meninges</tissue>
    </source>
</reference>
<dbReference type="EMBL" id="JAHQIW010003310">
    <property type="protein sequence ID" value="KAJ1358162.1"/>
    <property type="molecule type" value="Genomic_DNA"/>
</dbReference>
<evidence type="ECO:0008006" key="3">
    <source>
        <dbReference type="Google" id="ProtNLM"/>
    </source>
</evidence>
<proteinExistence type="predicted"/>
<sequence>MTRLSYDTFMIAMLAIISTAFGCGVMPAGQISTRSFTVSGFTLPVAMAYSTDVVVRNQVSGIAESQERARAIVERLVSQTVFDTLERQGRNALLPDDAISAILGQLTVRTTYEPLLCEKVLLGLTGKGAEMNKKNCIIVDSTVTGLCTEVKNPDMTCDTAKANAVAPIHINHTSISGTLMTTNFIMANWSRAMWQEVVKRAIRILVFGPFRNNFFSATATVGEN</sequence>
<accession>A0AAD5MZV0</accession>
<protein>
    <recommendedName>
        <fullName evidence="3">Lipoprotein</fullName>
    </recommendedName>
</protein>
<dbReference type="PROSITE" id="PS51257">
    <property type="entry name" value="PROKAR_LIPOPROTEIN"/>
    <property type="match status" value="1"/>
</dbReference>
<evidence type="ECO:0000313" key="2">
    <source>
        <dbReference type="Proteomes" id="UP001196413"/>
    </source>
</evidence>